<dbReference type="Proteomes" id="UP000011885">
    <property type="component" value="Unassembled WGS sequence"/>
</dbReference>
<keyword evidence="2" id="KW-1185">Reference proteome</keyword>
<proteinExistence type="predicted"/>
<protein>
    <submittedName>
        <fullName evidence="1">Uncharacterized protein</fullName>
    </submittedName>
</protein>
<accession>M5U2T9</accession>
<comment type="caution">
    <text evidence="1">The sequence shown here is derived from an EMBL/GenBank/DDBJ whole genome shotgun (WGS) entry which is preliminary data.</text>
</comment>
<reference evidence="1 2" key="1">
    <citation type="journal article" date="2013" name="Mar. Genomics">
        <title>Expression of sulfatases in Rhodopirellula baltica and the diversity of sulfatases in the genus Rhodopirellula.</title>
        <authorList>
            <person name="Wegner C.E."/>
            <person name="Richter-Heitmann T."/>
            <person name="Klindworth A."/>
            <person name="Klockow C."/>
            <person name="Richter M."/>
            <person name="Achstetter T."/>
            <person name="Glockner F.O."/>
            <person name="Harder J."/>
        </authorList>
    </citation>
    <scope>NUCLEOTIDE SEQUENCE [LARGE SCALE GENOMIC DNA]</scope>
    <source>
        <strain evidence="1 2">SM41</strain>
    </source>
</reference>
<dbReference type="PATRIC" id="fig|1263870.3.peg.2938"/>
<sequence>MGERIRLRRNVYCISIANAIGRGEQRVGDETKWRVIEDSQILA</sequence>
<gene>
    <name evidence="1" type="ORF">RSSM_02766</name>
</gene>
<evidence type="ECO:0000313" key="2">
    <source>
        <dbReference type="Proteomes" id="UP000011885"/>
    </source>
</evidence>
<dbReference type="EMBL" id="ANOH01000197">
    <property type="protein sequence ID" value="EMI55750.1"/>
    <property type="molecule type" value="Genomic_DNA"/>
</dbReference>
<name>M5U2T9_9BACT</name>
<evidence type="ECO:0000313" key="1">
    <source>
        <dbReference type="EMBL" id="EMI55750.1"/>
    </source>
</evidence>
<organism evidence="1 2">
    <name type="scientific">Rhodopirellula sallentina SM41</name>
    <dbReference type="NCBI Taxonomy" id="1263870"/>
    <lineage>
        <taxon>Bacteria</taxon>
        <taxon>Pseudomonadati</taxon>
        <taxon>Planctomycetota</taxon>
        <taxon>Planctomycetia</taxon>
        <taxon>Pirellulales</taxon>
        <taxon>Pirellulaceae</taxon>
        <taxon>Rhodopirellula</taxon>
    </lineage>
</organism>
<dbReference type="AlphaFoldDB" id="M5U2T9"/>